<dbReference type="SMART" id="SM00091">
    <property type="entry name" value="PAS"/>
    <property type="match status" value="4"/>
</dbReference>
<dbReference type="STRING" id="694427.Palpr_0369"/>
<dbReference type="PROSITE" id="PS50112">
    <property type="entry name" value="PAS"/>
    <property type="match status" value="2"/>
</dbReference>
<dbReference type="InterPro" id="IPR013767">
    <property type="entry name" value="PAS_fold"/>
</dbReference>
<dbReference type="SUPFAM" id="SSF55785">
    <property type="entry name" value="PYP-like sensor domain (PAS domain)"/>
    <property type="match status" value="6"/>
</dbReference>
<dbReference type="InterPro" id="IPR001610">
    <property type="entry name" value="PAC"/>
</dbReference>
<dbReference type="Pfam" id="PF13426">
    <property type="entry name" value="PAS_9"/>
    <property type="match status" value="2"/>
</dbReference>
<feature type="domain" description="PAC" evidence="6">
    <location>
        <begin position="906"/>
        <end position="958"/>
    </location>
</feature>
<dbReference type="Gene3D" id="1.20.5.1930">
    <property type="match status" value="1"/>
</dbReference>
<feature type="domain" description="PAS" evidence="5">
    <location>
        <begin position="833"/>
        <end position="904"/>
    </location>
</feature>
<dbReference type="Gene3D" id="3.30.450.20">
    <property type="entry name" value="PAS domain"/>
    <property type="match status" value="6"/>
</dbReference>
<reference evidence="7 8" key="2">
    <citation type="journal article" date="2011" name="Stand. Genomic Sci.">
        <title>Complete genome sequence of Paludibacter propionicigenes type strain (WB4).</title>
        <authorList>
            <person name="Gronow S."/>
            <person name="Munk C."/>
            <person name="Lapidus A."/>
            <person name="Nolan M."/>
            <person name="Lucas S."/>
            <person name="Hammon N."/>
            <person name="Deshpande S."/>
            <person name="Cheng J.F."/>
            <person name="Tapia R."/>
            <person name="Han C."/>
            <person name="Goodwin L."/>
            <person name="Pitluck S."/>
            <person name="Liolios K."/>
            <person name="Ivanova N."/>
            <person name="Mavromatis K."/>
            <person name="Mikhailova N."/>
            <person name="Pati A."/>
            <person name="Chen A."/>
            <person name="Palaniappan K."/>
            <person name="Land M."/>
            <person name="Hauser L."/>
            <person name="Chang Y.J."/>
            <person name="Jeffries C.D."/>
            <person name="Brambilla E."/>
            <person name="Rohde M."/>
            <person name="Goker M."/>
            <person name="Detter J.C."/>
            <person name="Woyke T."/>
            <person name="Bristow J."/>
            <person name="Eisen J.A."/>
            <person name="Markowitz V."/>
            <person name="Hugenholtz P."/>
            <person name="Kyrpides N.C."/>
            <person name="Klenk H.P."/>
        </authorList>
    </citation>
    <scope>NUCLEOTIDE SEQUENCE [LARGE SCALE GENOMIC DNA]</scope>
    <source>
        <strain evidence="8">DSM 17365 / JCM 13257 / WB4</strain>
    </source>
</reference>
<dbReference type="SMART" id="SM00387">
    <property type="entry name" value="HATPase_c"/>
    <property type="match status" value="1"/>
</dbReference>
<evidence type="ECO:0000313" key="8">
    <source>
        <dbReference type="Proteomes" id="UP000008718"/>
    </source>
</evidence>
<dbReference type="PANTHER" id="PTHR24421:SF59">
    <property type="entry name" value="OXYGEN SENSOR HISTIDINE KINASE NREB"/>
    <property type="match status" value="1"/>
</dbReference>
<feature type="domain" description="PAC" evidence="6">
    <location>
        <begin position="779"/>
        <end position="832"/>
    </location>
</feature>
<dbReference type="eggNOG" id="COG2202">
    <property type="taxonomic scope" value="Bacteria"/>
</dbReference>
<feature type="domain" description="PAS" evidence="5">
    <location>
        <begin position="583"/>
        <end position="653"/>
    </location>
</feature>
<dbReference type="Pfam" id="PF08447">
    <property type="entry name" value="PAS_3"/>
    <property type="match status" value="2"/>
</dbReference>
<dbReference type="Pfam" id="PF10114">
    <property type="entry name" value="PocR"/>
    <property type="match status" value="1"/>
</dbReference>
<feature type="domain" description="Histidine kinase" evidence="4">
    <location>
        <begin position="980"/>
        <end position="1181"/>
    </location>
</feature>
<dbReference type="InterPro" id="IPR000700">
    <property type="entry name" value="PAS-assoc_C"/>
</dbReference>
<evidence type="ECO:0000256" key="2">
    <source>
        <dbReference type="ARBA" id="ARBA00022777"/>
    </source>
</evidence>
<dbReference type="AlphaFoldDB" id="E4T1D6"/>
<accession>E4T1D6</accession>
<dbReference type="InterPro" id="IPR018771">
    <property type="entry name" value="PocR_dom"/>
</dbReference>
<dbReference type="InterPro" id="IPR036890">
    <property type="entry name" value="HATPase_C_sf"/>
</dbReference>
<dbReference type="Gene3D" id="3.30.565.10">
    <property type="entry name" value="Histidine kinase-like ATPase, C-terminal domain"/>
    <property type="match status" value="1"/>
</dbReference>
<dbReference type="InterPro" id="IPR050482">
    <property type="entry name" value="Sensor_HK_TwoCompSys"/>
</dbReference>
<evidence type="ECO:0000259" key="4">
    <source>
        <dbReference type="PROSITE" id="PS50109"/>
    </source>
</evidence>
<dbReference type="InterPro" id="IPR005467">
    <property type="entry name" value="His_kinase_dom"/>
</dbReference>
<proteinExistence type="predicted"/>
<dbReference type="GO" id="GO:0000155">
    <property type="term" value="F:phosphorelay sensor kinase activity"/>
    <property type="evidence" value="ECO:0007669"/>
    <property type="project" value="InterPro"/>
</dbReference>
<dbReference type="PROSITE" id="PS50113">
    <property type="entry name" value="PAC"/>
    <property type="match status" value="3"/>
</dbReference>
<organism evidence="7 8">
    <name type="scientific">Paludibacter propionicigenes (strain DSM 17365 / JCM 13257 / WB4)</name>
    <dbReference type="NCBI Taxonomy" id="694427"/>
    <lineage>
        <taxon>Bacteria</taxon>
        <taxon>Pseudomonadati</taxon>
        <taxon>Bacteroidota</taxon>
        <taxon>Bacteroidia</taxon>
        <taxon>Bacteroidales</taxon>
        <taxon>Paludibacteraceae</taxon>
        <taxon>Paludibacter</taxon>
    </lineage>
</organism>
<name>E4T1D6_PALPW</name>
<evidence type="ECO:0000256" key="3">
    <source>
        <dbReference type="ARBA" id="ARBA00023012"/>
    </source>
</evidence>
<dbReference type="PANTHER" id="PTHR24421">
    <property type="entry name" value="NITRATE/NITRITE SENSOR PROTEIN NARX-RELATED"/>
    <property type="match status" value="1"/>
</dbReference>
<dbReference type="InterPro" id="IPR011712">
    <property type="entry name" value="Sig_transdc_His_kin_sub3_dim/P"/>
</dbReference>
<evidence type="ECO:0000313" key="7">
    <source>
        <dbReference type="EMBL" id="ADQ78530.1"/>
    </source>
</evidence>
<dbReference type="CDD" id="cd16917">
    <property type="entry name" value="HATPase_UhpB-NarQ-NarX-like"/>
    <property type="match status" value="1"/>
</dbReference>
<dbReference type="GO" id="GO:0006355">
    <property type="term" value="P:regulation of DNA-templated transcription"/>
    <property type="evidence" value="ECO:0007669"/>
    <property type="project" value="InterPro"/>
</dbReference>
<dbReference type="CDD" id="cd00130">
    <property type="entry name" value="PAS"/>
    <property type="match status" value="3"/>
</dbReference>
<dbReference type="GO" id="GO:0016020">
    <property type="term" value="C:membrane"/>
    <property type="evidence" value="ECO:0007669"/>
    <property type="project" value="InterPro"/>
</dbReference>
<dbReference type="Pfam" id="PF02518">
    <property type="entry name" value="HATPase_c"/>
    <property type="match status" value="1"/>
</dbReference>
<dbReference type="GO" id="GO:0046983">
    <property type="term" value="F:protein dimerization activity"/>
    <property type="evidence" value="ECO:0007669"/>
    <property type="project" value="InterPro"/>
</dbReference>
<keyword evidence="3" id="KW-0902">Two-component regulatory system</keyword>
<dbReference type="NCBIfam" id="TIGR00229">
    <property type="entry name" value="sensory_box"/>
    <property type="match status" value="4"/>
</dbReference>
<evidence type="ECO:0000259" key="6">
    <source>
        <dbReference type="PROSITE" id="PS50113"/>
    </source>
</evidence>
<keyword evidence="8" id="KW-1185">Reference proteome</keyword>
<dbReference type="HOGENOM" id="CLU_272962_0_0_10"/>
<dbReference type="InterPro" id="IPR035965">
    <property type="entry name" value="PAS-like_dom_sf"/>
</dbReference>
<dbReference type="PROSITE" id="PS50109">
    <property type="entry name" value="HIS_KIN"/>
    <property type="match status" value="1"/>
</dbReference>
<sequence>MLSDENALKFSELFDLAELQKIQDSFSELTGIASIITLPDGQPVTQPSNFNSLCKIICKSDKRHINCLKSETQLTQMSFNSGYVHIQPCLRTGLWNTGVCIVVGGVHVANWMIGQVKNDELDINEIIEYGETIGISTKEITEAYEQVPFMTGEKLKSISTFLNSIVTELAQKALYKYRHKQITSENNALKKEIKHIKSNYEIRLNHINQGVVAIDPDSRIIYHNSASYSIFNLQPDTYKGFSIYDFAIEIYNIRGEKIDIRDHFANLIADNLNPIENVLLGISVNKGKIIWIKLNSNHIYSAENKLLEVIFSFEDVTIEKNNNDGYIETIQFLRKTQQIASIATYTTRPQEDKWYGSKSLYEILGLNNQRIRSHKEWVDLIHPDFKGEIINCVDDIVSNNKTSYSRSYKIIKQHNNEERWVHDNGVVIRNNEDNTLTVVGTLQDITDLKKEEEQAQLNEEKYKMIFENALDVYYKIDTTDYKVCEISPALKHYTKIKREDIIGQKYNKFCIFEEKWQEFKEKIHAEKRIHDYCTNLYVSGEGLIPVSISANLTYDNYGNPTHIEGFIRDISQRKHMEDMLRLSESRLRSYIEFSPYAVVVWTTSKQLTEVNHAASRITGYNSEELLSMDISLLVADVDRTKFTRHIQKAIDYGLAADELQIQTKSGKIKHVIADTVRMSENEYIGFLSDISYRKRIENSLKQKQYQLEEGEKIAGIGYALINFNKGSWESSSMMDQIIGIDEKYEKKIENWINIIHPDMLEKLKNDFLNEFIPKRLPTMEAEFKIIRQNDHQERWLNVVGKSEFDTNGRIISLGFTLQDITEKKKWVDILYGNEALYRSIINASPDVIVVIGLDGTVKTISPIVKQMYITEDINSIVGHSIFEFIHPDEHERVKNNLKLMFEEYIGSIEYQMIRSNGEVFTSEINGDIIKDNNDNPTGMVFIIRDITQRKQAEDNLSKSKQQLREFAGHLQSIREEEKIALAREIHDDLGQILVAMKIDMGILKKKLTNPLNGLSAESIDKEMTKMLDLTNKTIGIARRIMSDLRSETLNHLGFIEAATIYINNFRERFKINCKFEKNVDKIELSQEQTVALYRILQESLSNIVKHANATNIKVAVCSTNKTLTFQIEDNGCGFDMNSPGKINSYGLIGMKERVTLLDGNINIESHVGAGTSIRIEIPILP</sequence>
<feature type="domain" description="PAC" evidence="6">
    <location>
        <begin position="404"/>
        <end position="457"/>
    </location>
</feature>
<dbReference type="InterPro" id="IPR013655">
    <property type="entry name" value="PAS_fold_3"/>
</dbReference>
<dbReference type="eggNOG" id="COG4585">
    <property type="taxonomic scope" value="Bacteria"/>
</dbReference>
<dbReference type="eggNOG" id="COG4936">
    <property type="taxonomic scope" value="Bacteria"/>
</dbReference>
<keyword evidence="2 7" id="KW-0418">Kinase</keyword>
<dbReference type="KEGG" id="ppn:Palpr_0369"/>
<dbReference type="Pfam" id="PF00989">
    <property type="entry name" value="PAS"/>
    <property type="match status" value="2"/>
</dbReference>
<dbReference type="Proteomes" id="UP000008718">
    <property type="component" value="Chromosome"/>
</dbReference>
<protein>
    <submittedName>
        <fullName evidence="7">PAS/PAC sensor signal transduction histidine kinase</fullName>
    </submittedName>
</protein>
<dbReference type="SUPFAM" id="SSF55874">
    <property type="entry name" value="ATPase domain of HSP90 chaperone/DNA topoisomerase II/histidine kinase"/>
    <property type="match status" value="1"/>
</dbReference>
<dbReference type="InterPro" id="IPR000014">
    <property type="entry name" value="PAS"/>
</dbReference>
<dbReference type="InterPro" id="IPR003594">
    <property type="entry name" value="HATPase_dom"/>
</dbReference>
<evidence type="ECO:0000256" key="1">
    <source>
        <dbReference type="ARBA" id="ARBA00022679"/>
    </source>
</evidence>
<reference key="1">
    <citation type="submission" date="2010-11" db="EMBL/GenBank/DDBJ databases">
        <title>The complete genome of Paludibacter propionicigenes DSM 17365.</title>
        <authorList>
            <consortium name="US DOE Joint Genome Institute (JGI-PGF)"/>
            <person name="Lucas S."/>
            <person name="Copeland A."/>
            <person name="Lapidus A."/>
            <person name="Bruce D."/>
            <person name="Goodwin L."/>
            <person name="Pitluck S."/>
            <person name="Kyrpides N."/>
            <person name="Mavromatis K."/>
            <person name="Ivanova N."/>
            <person name="Munk A.C."/>
            <person name="Brettin T."/>
            <person name="Detter J.C."/>
            <person name="Han C."/>
            <person name="Tapia R."/>
            <person name="Land M."/>
            <person name="Hauser L."/>
            <person name="Markowitz V."/>
            <person name="Cheng J.-F."/>
            <person name="Hugenholtz P."/>
            <person name="Woyke T."/>
            <person name="Wu D."/>
            <person name="Gronow S."/>
            <person name="Wellnitz S."/>
            <person name="Brambilla E."/>
            <person name="Klenk H.-P."/>
            <person name="Eisen J.A."/>
        </authorList>
    </citation>
    <scope>NUCLEOTIDE SEQUENCE</scope>
    <source>
        <strain>WB4</strain>
    </source>
</reference>
<dbReference type="EMBL" id="CP002345">
    <property type="protein sequence ID" value="ADQ78530.1"/>
    <property type="molecule type" value="Genomic_DNA"/>
</dbReference>
<dbReference type="SMART" id="SM00086">
    <property type="entry name" value="PAC"/>
    <property type="match status" value="6"/>
</dbReference>
<gene>
    <name evidence="7" type="ordered locus">Palpr_0369</name>
</gene>
<dbReference type="Pfam" id="PF07730">
    <property type="entry name" value="HisKA_3"/>
    <property type="match status" value="1"/>
</dbReference>
<evidence type="ECO:0000259" key="5">
    <source>
        <dbReference type="PROSITE" id="PS50112"/>
    </source>
</evidence>
<keyword evidence="1" id="KW-0808">Transferase</keyword>
<dbReference type="Gene3D" id="2.10.70.100">
    <property type="match status" value="1"/>
</dbReference>